<evidence type="ECO:0000313" key="6">
    <source>
        <dbReference type="EMBL" id="MBL6076511.1"/>
    </source>
</evidence>
<dbReference type="Pfam" id="PF01430">
    <property type="entry name" value="HSP33"/>
    <property type="match status" value="1"/>
</dbReference>
<dbReference type="InterPro" id="IPR016154">
    <property type="entry name" value="Heat_shock_Hsp33_C"/>
</dbReference>
<dbReference type="InterPro" id="IPR023212">
    <property type="entry name" value="Hsp33_helix_hairpin_bin_dom_sf"/>
</dbReference>
<dbReference type="PANTHER" id="PTHR30111:SF1">
    <property type="entry name" value="33 KDA CHAPERONIN"/>
    <property type="match status" value="1"/>
</dbReference>
<dbReference type="Gene3D" id="3.90.1280.10">
    <property type="entry name" value="HSP33 redox switch-like"/>
    <property type="match status" value="1"/>
</dbReference>
<dbReference type="CDD" id="cd00498">
    <property type="entry name" value="Hsp33"/>
    <property type="match status" value="1"/>
</dbReference>
<evidence type="ECO:0000256" key="1">
    <source>
        <dbReference type="ARBA" id="ARBA00022490"/>
    </source>
</evidence>
<proteinExistence type="predicted"/>
<keyword evidence="1" id="KW-0963">Cytoplasm</keyword>
<evidence type="ECO:0000256" key="3">
    <source>
        <dbReference type="ARBA" id="ARBA00023157"/>
    </source>
</evidence>
<accession>A0ABS1TZM8</accession>
<dbReference type="RefSeq" id="WP_202829700.1">
    <property type="nucleotide sequence ID" value="NZ_JAETWB010000001.1"/>
</dbReference>
<evidence type="ECO:0000313" key="7">
    <source>
        <dbReference type="Proteomes" id="UP000660885"/>
    </source>
</evidence>
<evidence type="ECO:0000256" key="2">
    <source>
        <dbReference type="ARBA" id="ARBA00022833"/>
    </source>
</evidence>
<dbReference type="SUPFAM" id="SSF64397">
    <property type="entry name" value="Hsp33 domain"/>
    <property type="match status" value="1"/>
</dbReference>
<organism evidence="6 7">
    <name type="scientific">Belnapia arida</name>
    <dbReference type="NCBI Taxonomy" id="2804533"/>
    <lineage>
        <taxon>Bacteria</taxon>
        <taxon>Pseudomonadati</taxon>
        <taxon>Pseudomonadota</taxon>
        <taxon>Alphaproteobacteria</taxon>
        <taxon>Acetobacterales</taxon>
        <taxon>Roseomonadaceae</taxon>
        <taxon>Belnapia</taxon>
    </lineage>
</organism>
<evidence type="ECO:0000256" key="5">
    <source>
        <dbReference type="ARBA" id="ARBA00023284"/>
    </source>
</evidence>
<protein>
    <submittedName>
        <fullName evidence="6">Hsp33 family molecular chaperone HslO</fullName>
    </submittedName>
</protein>
<dbReference type="PIRSF" id="PIRSF005261">
    <property type="entry name" value="Heat_shock_Hsp33"/>
    <property type="match status" value="1"/>
</dbReference>
<dbReference type="Gene3D" id="3.55.30.10">
    <property type="entry name" value="Hsp33 domain"/>
    <property type="match status" value="1"/>
</dbReference>
<dbReference type="Proteomes" id="UP000660885">
    <property type="component" value="Unassembled WGS sequence"/>
</dbReference>
<gene>
    <name evidence="6" type="ORF">JMJ56_00755</name>
</gene>
<dbReference type="PANTHER" id="PTHR30111">
    <property type="entry name" value="33 KDA CHAPERONIN"/>
    <property type="match status" value="1"/>
</dbReference>
<comment type="caution">
    <text evidence="6">The sequence shown here is derived from an EMBL/GenBank/DDBJ whole genome shotgun (WGS) entry which is preliminary data.</text>
</comment>
<sequence>MPDPTQPSSTPDFLQHDRPPVPDIIVPRGILPFHLADKPVRGRLVRLGPLADALLTRHENHPAVTRLAGEALALTAGLAGALKFKGSFSLQAKGDGPVSMLLADCTEAGALRGYARADMAALTKLLAKDPVGDAAALLGRGYLAFTADQGPDMDRYQGIVEIHGLTLAAMTGHYFETSEQLRAHVRLACDRTEAGWRASALIIEKVAGQGGIGPEMDDAAQEEAWRTALALIGTLTDAELLDDALPSQTLLHRLFHLEGLEVDRPRPLSYGCRCSRSRLAGVLSRFGQDDLDHMAQEDGAITMTCEFCNLDFRFDRMEIQGSGTAG</sequence>
<keyword evidence="5" id="KW-0676">Redox-active center</keyword>
<evidence type="ECO:0000256" key="4">
    <source>
        <dbReference type="ARBA" id="ARBA00023186"/>
    </source>
</evidence>
<keyword evidence="2" id="KW-0862">Zinc</keyword>
<reference evidence="6 7" key="1">
    <citation type="submission" date="2021-01" db="EMBL/GenBank/DDBJ databases">
        <title>Belnapia mucosa sp. nov. and Belnapia arida sp. nov., isolated from the Tabernas Desert (Almeria, Spain).</title>
        <authorList>
            <person name="Molina-Menor E."/>
            <person name="Vidal-Verdu A."/>
            <person name="Calonge A."/>
            <person name="Satari L."/>
            <person name="Pereto J."/>
            <person name="Porcar M."/>
        </authorList>
    </citation>
    <scope>NUCLEOTIDE SEQUENCE [LARGE SCALE GENOMIC DNA]</scope>
    <source>
        <strain evidence="6 7">T18</strain>
    </source>
</reference>
<dbReference type="SUPFAM" id="SSF118352">
    <property type="entry name" value="HSP33 redox switch-like"/>
    <property type="match status" value="1"/>
</dbReference>
<dbReference type="EMBL" id="JAETWB010000001">
    <property type="protein sequence ID" value="MBL6076511.1"/>
    <property type="molecule type" value="Genomic_DNA"/>
</dbReference>
<dbReference type="InterPro" id="IPR016153">
    <property type="entry name" value="Heat_shock_Hsp33_N"/>
</dbReference>
<keyword evidence="4" id="KW-0143">Chaperone</keyword>
<keyword evidence="3" id="KW-1015">Disulfide bond</keyword>
<name>A0ABS1TZM8_9PROT</name>
<dbReference type="InterPro" id="IPR000397">
    <property type="entry name" value="Heat_shock_Hsp33"/>
</dbReference>
<dbReference type="Gene3D" id="1.10.287.480">
    <property type="entry name" value="helix hairpin bin"/>
    <property type="match status" value="1"/>
</dbReference>
<keyword evidence="7" id="KW-1185">Reference proteome</keyword>